<evidence type="ECO:0000313" key="3">
    <source>
        <dbReference type="Proteomes" id="UP000193862"/>
    </source>
</evidence>
<dbReference type="InterPro" id="IPR010607">
    <property type="entry name" value="DUF1194"/>
</dbReference>
<dbReference type="EMBL" id="FWFS01000007">
    <property type="protein sequence ID" value="SLN49797.1"/>
    <property type="molecule type" value="Genomic_DNA"/>
</dbReference>
<reference evidence="2 3" key="1">
    <citation type="submission" date="2017-03" db="EMBL/GenBank/DDBJ databases">
        <authorList>
            <person name="Afonso C.L."/>
            <person name="Miller P.J."/>
            <person name="Scott M.A."/>
            <person name="Spackman E."/>
            <person name="Goraichik I."/>
            <person name="Dimitrov K.M."/>
            <person name="Suarez D.L."/>
            <person name="Swayne D.E."/>
        </authorList>
    </citation>
    <scope>NUCLEOTIDE SEQUENCE [LARGE SCALE GENOMIC DNA]</scope>
    <source>
        <strain evidence="2 3">CECT 8620</strain>
    </source>
</reference>
<dbReference type="Proteomes" id="UP000193862">
    <property type="component" value="Unassembled WGS sequence"/>
</dbReference>
<protein>
    <recommendedName>
        <fullName evidence="4">VWFA domain-containing protein</fullName>
    </recommendedName>
</protein>
<dbReference type="SUPFAM" id="SSF53300">
    <property type="entry name" value="vWA-like"/>
    <property type="match status" value="1"/>
</dbReference>
<feature type="region of interest" description="Disordered" evidence="1">
    <location>
        <begin position="264"/>
        <end position="296"/>
    </location>
</feature>
<dbReference type="Gene3D" id="3.40.50.410">
    <property type="entry name" value="von Willebrand factor, type A domain"/>
    <property type="match status" value="1"/>
</dbReference>
<evidence type="ECO:0000313" key="2">
    <source>
        <dbReference type="EMBL" id="SLN49797.1"/>
    </source>
</evidence>
<evidence type="ECO:0008006" key="4">
    <source>
        <dbReference type="Google" id="ProtNLM"/>
    </source>
</evidence>
<organism evidence="2 3">
    <name type="scientific">Aquimixticola soesokkakensis</name>
    <dbReference type="NCBI Taxonomy" id="1519096"/>
    <lineage>
        <taxon>Bacteria</taxon>
        <taxon>Pseudomonadati</taxon>
        <taxon>Pseudomonadota</taxon>
        <taxon>Alphaproteobacteria</taxon>
        <taxon>Rhodobacterales</taxon>
        <taxon>Paracoccaceae</taxon>
        <taxon>Aquimixticola</taxon>
    </lineage>
</organism>
<name>A0A1Y5T1A2_9RHOB</name>
<dbReference type="AlphaFoldDB" id="A0A1Y5T1A2"/>
<evidence type="ECO:0000256" key="1">
    <source>
        <dbReference type="SAM" id="MobiDB-lite"/>
    </source>
</evidence>
<dbReference type="InterPro" id="IPR036465">
    <property type="entry name" value="vWFA_dom_sf"/>
</dbReference>
<proteinExistence type="predicted"/>
<keyword evidence="3" id="KW-1185">Reference proteome</keyword>
<gene>
    <name evidence="2" type="ORF">AQS8620_02139</name>
</gene>
<sequence>MAGRARPASALRASCCALARFKLARFKLARCALVWGALALGAVTGGALPAQAACRQALALGLDVSGSVDADEWRHQMDGLAQALGDPDVIRAFTAHPDAPVALYIYEWAGIGSRRVLSDWRDVTSAQVLGDIAATLRATPRQPHDPATALGEAMAFGASALLQRSDCWQLTLDISADGASNAGPRPRDIRAQRPLQNITINGLLVGDPVGEPVGETAAGSLSAYFNAEVIQGLDAFVETAAGYRAYRAAMTRKLLRELQTVPMGRAPTGAVPKQQAQSATRPQAQPQARPQAHDDT</sequence>
<dbReference type="Pfam" id="PF06707">
    <property type="entry name" value="DUF1194"/>
    <property type="match status" value="1"/>
</dbReference>
<dbReference type="RefSeq" id="WP_085836850.1">
    <property type="nucleotide sequence ID" value="NZ_FWFS01000007.1"/>
</dbReference>
<accession>A0A1Y5T1A2</accession>
<feature type="compositionally biased region" description="Low complexity" evidence="1">
    <location>
        <begin position="274"/>
        <end position="290"/>
    </location>
</feature>
<dbReference type="OrthoDB" id="9792179at2"/>